<proteinExistence type="predicted"/>
<gene>
    <name evidence="2" type="ORF">Pfra01_001401000</name>
</gene>
<dbReference type="OrthoDB" id="167998at2759"/>
<keyword evidence="3" id="KW-1185">Reference proteome</keyword>
<accession>A0A9W6XMG5</accession>
<dbReference type="EMBL" id="BSXT01001455">
    <property type="protein sequence ID" value="GMF42578.1"/>
    <property type="molecule type" value="Genomic_DNA"/>
</dbReference>
<name>A0A9W6XMG5_9STRA</name>
<sequence>MLRIVDLLNNIGEDDSHMADADSRGQVKLGRSLSAPERSRASIDATHEAAMAMLAMVDDDDEHAASCPEDKQSPRAMRSFSRFVPR</sequence>
<organism evidence="2 3">
    <name type="scientific">Phytophthora fragariaefolia</name>
    <dbReference type="NCBI Taxonomy" id="1490495"/>
    <lineage>
        <taxon>Eukaryota</taxon>
        <taxon>Sar</taxon>
        <taxon>Stramenopiles</taxon>
        <taxon>Oomycota</taxon>
        <taxon>Peronosporomycetes</taxon>
        <taxon>Peronosporales</taxon>
        <taxon>Peronosporaceae</taxon>
        <taxon>Phytophthora</taxon>
    </lineage>
</organism>
<dbReference type="AlphaFoldDB" id="A0A9W6XMG5"/>
<dbReference type="Proteomes" id="UP001165121">
    <property type="component" value="Unassembled WGS sequence"/>
</dbReference>
<protein>
    <submittedName>
        <fullName evidence="2">Unnamed protein product</fullName>
    </submittedName>
</protein>
<feature type="region of interest" description="Disordered" evidence="1">
    <location>
        <begin position="60"/>
        <end position="86"/>
    </location>
</feature>
<evidence type="ECO:0000313" key="3">
    <source>
        <dbReference type="Proteomes" id="UP001165121"/>
    </source>
</evidence>
<reference evidence="2" key="1">
    <citation type="submission" date="2023-04" db="EMBL/GenBank/DDBJ databases">
        <title>Phytophthora fragariaefolia NBRC 109709.</title>
        <authorList>
            <person name="Ichikawa N."/>
            <person name="Sato H."/>
            <person name="Tonouchi N."/>
        </authorList>
    </citation>
    <scope>NUCLEOTIDE SEQUENCE</scope>
    <source>
        <strain evidence="2">NBRC 109709</strain>
    </source>
</reference>
<evidence type="ECO:0000313" key="2">
    <source>
        <dbReference type="EMBL" id="GMF42578.1"/>
    </source>
</evidence>
<evidence type="ECO:0000256" key="1">
    <source>
        <dbReference type="SAM" id="MobiDB-lite"/>
    </source>
</evidence>
<comment type="caution">
    <text evidence="2">The sequence shown here is derived from an EMBL/GenBank/DDBJ whole genome shotgun (WGS) entry which is preliminary data.</text>
</comment>